<dbReference type="AlphaFoldDB" id="A0A1M6VD82"/>
<evidence type="ECO:0000313" key="4">
    <source>
        <dbReference type="Proteomes" id="UP000184363"/>
    </source>
</evidence>
<feature type="domain" description="Low molecular weight protein antigen 6 PH" evidence="2">
    <location>
        <begin position="71"/>
        <end position="151"/>
    </location>
</feature>
<feature type="transmembrane region" description="Helical" evidence="1">
    <location>
        <begin position="47"/>
        <end position="66"/>
    </location>
</feature>
<dbReference type="STRING" id="1848.SAMN05443637_11260"/>
<evidence type="ECO:0000313" key="3">
    <source>
        <dbReference type="EMBL" id="SHK79473.1"/>
    </source>
</evidence>
<organism evidence="3 4">
    <name type="scientific">Pseudonocardia thermophila</name>
    <dbReference type="NCBI Taxonomy" id="1848"/>
    <lineage>
        <taxon>Bacteria</taxon>
        <taxon>Bacillati</taxon>
        <taxon>Actinomycetota</taxon>
        <taxon>Actinomycetes</taxon>
        <taxon>Pseudonocardiales</taxon>
        <taxon>Pseudonocardiaceae</taxon>
        <taxon>Pseudonocardia</taxon>
    </lineage>
</organism>
<name>A0A1M6VD82_PSETH</name>
<dbReference type="Pfam" id="PF10756">
    <property type="entry name" value="bPH_6"/>
    <property type="match status" value="1"/>
</dbReference>
<dbReference type="InterPro" id="IPR019692">
    <property type="entry name" value="CFP-6_PH"/>
</dbReference>
<protein>
    <submittedName>
        <fullName evidence="3">PH domain-containing protein</fullName>
    </submittedName>
</protein>
<accession>A0A1M6VD82</accession>
<keyword evidence="1" id="KW-1133">Transmembrane helix</keyword>
<evidence type="ECO:0000256" key="1">
    <source>
        <dbReference type="SAM" id="Phobius"/>
    </source>
</evidence>
<feature type="transmembrane region" description="Helical" evidence="1">
    <location>
        <begin position="21"/>
        <end position="41"/>
    </location>
</feature>
<gene>
    <name evidence="3" type="ORF">SAMN05443637_11260</name>
</gene>
<proteinExistence type="predicted"/>
<keyword evidence="4" id="KW-1185">Reference proteome</keyword>
<keyword evidence="1" id="KW-0812">Transmembrane</keyword>
<evidence type="ECO:0000259" key="2">
    <source>
        <dbReference type="Pfam" id="PF10756"/>
    </source>
</evidence>
<reference evidence="3 4" key="1">
    <citation type="submission" date="2016-11" db="EMBL/GenBank/DDBJ databases">
        <authorList>
            <person name="Jaros S."/>
            <person name="Januszkiewicz K."/>
            <person name="Wedrychowicz H."/>
        </authorList>
    </citation>
    <scope>NUCLEOTIDE SEQUENCE [LARGE SCALE GENOMIC DNA]</scope>
    <source>
        <strain evidence="3 4">DSM 43832</strain>
    </source>
</reference>
<sequence length="154" mass="16299">MDNFTVSDQGCSVCRWSPPPALVATLWIAAAAVGTWTAALALSGADAPGQLLGIVTASGLAVWAFWGTRARPRLLADPDGVTVRGFGAPHHHPWPLVQNVRIVRTRRFGLTSSLLEIDAVRADGTERLMLFGRLDLGADPEDVLPVLLAARPGG</sequence>
<dbReference type="Proteomes" id="UP000184363">
    <property type="component" value="Unassembled WGS sequence"/>
</dbReference>
<dbReference type="EMBL" id="FRAP01000012">
    <property type="protein sequence ID" value="SHK79473.1"/>
    <property type="molecule type" value="Genomic_DNA"/>
</dbReference>
<keyword evidence="1" id="KW-0472">Membrane</keyword>